<dbReference type="Proteomes" id="UP000252086">
    <property type="component" value="Unassembled WGS sequence"/>
</dbReference>
<organism evidence="8 9">
    <name type="scientific">Marinomonas aquiplantarum</name>
    <dbReference type="NCBI Taxonomy" id="491951"/>
    <lineage>
        <taxon>Bacteria</taxon>
        <taxon>Pseudomonadati</taxon>
        <taxon>Pseudomonadota</taxon>
        <taxon>Gammaproteobacteria</taxon>
        <taxon>Oceanospirillales</taxon>
        <taxon>Oceanospirillaceae</taxon>
        <taxon>Marinomonas</taxon>
    </lineage>
</organism>
<feature type="domain" description="Fe/B12 periplasmic-binding" evidence="7">
    <location>
        <begin position="41"/>
        <end position="299"/>
    </location>
</feature>
<dbReference type="InterPro" id="IPR051313">
    <property type="entry name" value="Bact_iron-sidero_bind"/>
</dbReference>
<comment type="subcellular location">
    <subcellularLocation>
        <location evidence="1">Cell envelope</location>
    </subcellularLocation>
</comment>
<dbReference type="EMBL" id="QNRF01000015">
    <property type="protein sequence ID" value="RBO78515.1"/>
    <property type="molecule type" value="Genomic_DNA"/>
</dbReference>
<keyword evidence="4" id="KW-0410">Iron transport</keyword>
<evidence type="ECO:0000256" key="1">
    <source>
        <dbReference type="ARBA" id="ARBA00004196"/>
    </source>
</evidence>
<name>A0A366CTJ7_9GAMM</name>
<reference evidence="8 9" key="1">
    <citation type="submission" date="2018-06" db="EMBL/GenBank/DDBJ databases">
        <title>Genomic Encyclopedia of Type Strains, Phase III (KMG-III): the genomes of soil and plant-associated and newly described type strains.</title>
        <authorList>
            <person name="Whitman W."/>
        </authorList>
    </citation>
    <scope>NUCLEOTIDE SEQUENCE [LARGE SCALE GENOMIC DNA]</scope>
    <source>
        <strain evidence="8 9">CECT 7732</strain>
    </source>
</reference>
<sequence>MCSAMRFSVIFTVLVLMSFSVKATDIETYRGVVDVAGTPQRIIAFPAGVVDTLDALGVKLVGMPAGIHLNYIDQNQASEVGTLFTADLEAIHRLQPDFVVVGTRSAKQFESVSEIAPTVDLSLARGNTYQAAIQRMNDLARLFDKVEQAKSIEHELTQLRDQVAASVSKTGSVMVVMVIGRSLNMLTAKTRIDWFQSELGMTLVGDDSKQLGELAPISFEYILAQNPDWLIVMDRDAAVGKPSSNVQQQMNNPLVNATAAARKGQIVYLDGVGTLNAVGGVQGLKNTLQQLEQVFNDPSRF</sequence>
<proteinExistence type="inferred from homology"/>
<protein>
    <submittedName>
        <fullName evidence="8">Iron complex transport system substrate-binding protein</fullName>
    </submittedName>
</protein>
<evidence type="ECO:0000256" key="4">
    <source>
        <dbReference type="ARBA" id="ARBA00022496"/>
    </source>
</evidence>
<evidence type="ECO:0000256" key="6">
    <source>
        <dbReference type="SAM" id="SignalP"/>
    </source>
</evidence>
<evidence type="ECO:0000313" key="8">
    <source>
        <dbReference type="EMBL" id="RBO78515.1"/>
    </source>
</evidence>
<dbReference type="Gene3D" id="3.40.50.1980">
    <property type="entry name" value="Nitrogenase molybdenum iron protein domain"/>
    <property type="match status" value="2"/>
</dbReference>
<dbReference type="OrthoDB" id="9793175at2"/>
<keyword evidence="4" id="KW-0406">Ion transport</keyword>
<keyword evidence="5 6" id="KW-0732">Signal</keyword>
<evidence type="ECO:0000313" key="9">
    <source>
        <dbReference type="Proteomes" id="UP000252086"/>
    </source>
</evidence>
<evidence type="ECO:0000256" key="2">
    <source>
        <dbReference type="ARBA" id="ARBA00008814"/>
    </source>
</evidence>
<feature type="signal peptide" evidence="6">
    <location>
        <begin position="1"/>
        <end position="23"/>
    </location>
</feature>
<accession>A0A366CTJ7</accession>
<dbReference type="Pfam" id="PF01497">
    <property type="entry name" value="Peripla_BP_2"/>
    <property type="match status" value="1"/>
</dbReference>
<feature type="chain" id="PRO_5016803146" evidence="6">
    <location>
        <begin position="24"/>
        <end position="301"/>
    </location>
</feature>
<dbReference type="PANTHER" id="PTHR30532:SF28">
    <property type="entry name" value="PETROBACTIN-BINDING PROTEIN YCLQ"/>
    <property type="match status" value="1"/>
</dbReference>
<keyword evidence="4" id="KW-0408">Iron</keyword>
<keyword evidence="9" id="KW-1185">Reference proteome</keyword>
<gene>
    <name evidence="8" type="ORF">DFP76_11545</name>
</gene>
<dbReference type="GO" id="GO:0030288">
    <property type="term" value="C:outer membrane-bounded periplasmic space"/>
    <property type="evidence" value="ECO:0007669"/>
    <property type="project" value="TreeGrafter"/>
</dbReference>
<dbReference type="SUPFAM" id="SSF53807">
    <property type="entry name" value="Helical backbone' metal receptor"/>
    <property type="match status" value="1"/>
</dbReference>
<keyword evidence="3" id="KW-0813">Transport</keyword>
<evidence type="ECO:0000256" key="5">
    <source>
        <dbReference type="ARBA" id="ARBA00022729"/>
    </source>
</evidence>
<comment type="similarity">
    <text evidence="2">Belongs to the bacterial solute-binding protein 8 family.</text>
</comment>
<dbReference type="InterPro" id="IPR002491">
    <property type="entry name" value="ABC_transptr_periplasmic_BD"/>
</dbReference>
<comment type="caution">
    <text evidence="8">The sequence shown here is derived from an EMBL/GenBank/DDBJ whole genome shotgun (WGS) entry which is preliminary data.</text>
</comment>
<dbReference type="PROSITE" id="PS50983">
    <property type="entry name" value="FE_B12_PBP"/>
    <property type="match status" value="1"/>
</dbReference>
<dbReference type="GO" id="GO:1901678">
    <property type="term" value="P:iron coordination entity transport"/>
    <property type="evidence" value="ECO:0007669"/>
    <property type="project" value="UniProtKB-ARBA"/>
</dbReference>
<evidence type="ECO:0000256" key="3">
    <source>
        <dbReference type="ARBA" id="ARBA00022448"/>
    </source>
</evidence>
<dbReference type="AlphaFoldDB" id="A0A366CTJ7"/>
<evidence type="ECO:0000259" key="7">
    <source>
        <dbReference type="PROSITE" id="PS50983"/>
    </source>
</evidence>
<dbReference type="PANTHER" id="PTHR30532">
    <property type="entry name" value="IRON III DICITRATE-BINDING PERIPLASMIC PROTEIN"/>
    <property type="match status" value="1"/>
</dbReference>